<accession>A0A0A9DTI0</accession>
<reference evidence="1" key="1">
    <citation type="submission" date="2014-09" db="EMBL/GenBank/DDBJ databases">
        <authorList>
            <person name="Magalhaes I.L.F."/>
            <person name="Oliveira U."/>
            <person name="Santos F.R."/>
            <person name="Vidigal T.H.D.A."/>
            <person name="Brescovit A.D."/>
            <person name="Santos A.J."/>
        </authorList>
    </citation>
    <scope>NUCLEOTIDE SEQUENCE</scope>
    <source>
        <tissue evidence="1">Shoot tissue taken approximately 20 cm above the soil surface</tissue>
    </source>
</reference>
<sequence length="49" mass="5611">MSNCVRRQVALNSTSMSWMILERNCHLPELQQKQVLHQPSQLSSSACHC</sequence>
<name>A0A0A9DTI0_ARUDO</name>
<dbReference type="AlphaFoldDB" id="A0A0A9DTI0"/>
<protein>
    <submittedName>
        <fullName evidence="1">Uncharacterized protein</fullName>
    </submittedName>
</protein>
<evidence type="ECO:0000313" key="1">
    <source>
        <dbReference type="EMBL" id="JAD91081.1"/>
    </source>
</evidence>
<organism evidence="1">
    <name type="scientific">Arundo donax</name>
    <name type="common">Giant reed</name>
    <name type="synonym">Donax arundinaceus</name>
    <dbReference type="NCBI Taxonomy" id="35708"/>
    <lineage>
        <taxon>Eukaryota</taxon>
        <taxon>Viridiplantae</taxon>
        <taxon>Streptophyta</taxon>
        <taxon>Embryophyta</taxon>
        <taxon>Tracheophyta</taxon>
        <taxon>Spermatophyta</taxon>
        <taxon>Magnoliopsida</taxon>
        <taxon>Liliopsida</taxon>
        <taxon>Poales</taxon>
        <taxon>Poaceae</taxon>
        <taxon>PACMAD clade</taxon>
        <taxon>Arundinoideae</taxon>
        <taxon>Arundineae</taxon>
        <taxon>Arundo</taxon>
    </lineage>
</organism>
<dbReference type="EMBL" id="GBRH01206814">
    <property type="protein sequence ID" value="JAD91081.1"/>
    <property type="molecule type" value="Transcribed_RNA"/>
</dbReference>
<reference evidence="1" key="2">
    <citation type="journal article" date="2015" name="Data Brief">
        <title>Shoot transcriptome of the giant reed, Arundo donax.</title>
        <authorList>
            <person name="Barrero R.A."/>
            <person name="Guerrero F.D."/>
            <person name="Moolhuijzen P."/>
            <person name="Goolsby J.A."/>
            <person name="Tidwell J."/>
            <person name="Bellgard S.E."/>
            <person name="Bellgard M.I."/>
        </authorList>
    </citation>
    <scope>NUCLEOTIDE SEQUENCE</scope>
    <source>
        <tissue evidence="1">Shoot tissue taken approximately 20 cm above the soil surface</tissue>
    </source>
</reference>
<proteinExistence type="predicted"/>